<dbReference type="Gene3D" id="2.180.10.10">
    <property type="entry name" value="RHS repeat-associated core"/>
    <property type="match status" value="1"/>
</dbReference>
<reference evidence="1 2" key="1">
    <citation type="submission" date="2012-10" db="EMBL/GenBank/DDBJ databases">
        <title>Draft Genome Sequence of Paenibacillus popilliae ATCC 14706T.</title>
        <authorList>
            <person name="Iiyama K."/>
            <person name="Mori K."/>
            <person name="Mon H."/>
            <person name="Chieda Y."/>
            <person name="Lee J.M."/>
            <person name="Kusakabe T."/>
            <person name="Tashiro K."/>
            <person name="Asano S."/>
            <person name="Yasunaga-Aoki C."/>
            <person name="Shimizu S."/>
        </authorList>
    </citation>
    <scope>NUCLEOTIDE SEQUENCE [LARGE SCALE GENOMIC DNA]</scope>
    <source>
        <strain evidence="1 2">ATCC 14706</strain>
    </source>
</reference>
<dbReference type="Proteomes" id="UP000029453">
    <property type="component" value="Unassembled WGS sequence"/>
</dbReference>
<evidence type="ECO:0000313" key="1">
    <source>
        <dbReference type="EMBL" id="GAC44187.1"/>
    </source>
</evidence>
<protein>
    <submittedName>
        <fullName evidence="1">Rhs family protein</fullName>
    </submittedName>
</protein>
<dbReference type="EMBL" id="BALG01000369">
    <property type="protein sequence ID" value="GAC44187.1"/>
    <property type="molecule type" value="Genomic_DNA"/>
</dbReference>
<name>M9LD49_PAEPP</name>
<keyword evidence="2" id="KW-1185">Reference proteome</keyword>
<feature type="non-terminal residue" evidence="1">
    <location>
        <position position="55"/>
    </location>
</feature>
<organism evidence="1 2">
    <name type="scientific">Paenibacillus popilliae ATCC 14706</name>
    <dbReference type="NCBI Taxonomy" id="1212764"/>
    <lineage>
        <taxon>Bacteria</taxon>
        <taxon>Bacillati</taxon>
        <taxon>Bacillota</taxon>
        <taxon>Bacilli</taxon>
        <taxon>Bacillales</taxon>
        <taxon>Paenibacillaceae</taxon>
        <taxon>Paenibacillus</taxon>
    </lineage>
</organism>
<sequence>MAEHKGSTEQPFLYNGRDGVMTDPNGLYYMRARYYNPEIKRFVNRDIVAGNLAEG</sequence>
<gene>
    <name evidence="1" type="ORF">PPOP_3590</name>
</gene>
<proteinExistence type="predicted"/>
<accession>M9LD49</accession>
<dbReference type="NCBIfam" id="TIGR03696">
    <property type="entry name" value="Rhs_assc_core"/>
    <property type="match status" value="1"/>
</dbReference>
<comment type="caution">
    <text evidence="1">The sequence shown here is derived from an EMBL/GenBank/DDBJ whole genome shotgun (WGS) entry which is preliminary data.</text>
</comment>
<dbReference type="AlphaFoldDB" id="M9LD49"/>
<evidence type="ECO:0000313" key="2">
    <source>
        <dbReference type="Proteomes" id="UP000029453"/>
    </source>
</evidence>
<dbReference type="InterPro" id="IPR022385">
    <property type="entry name" value="Rhs_assc_core"/>
</dbReference>